<feature type="domain" description="CCHC-type" evidence="3">
    <location>
        <begin position="131"/>
        <end position="146"/>
    </location>
</feature>
<evidence type="ECO:0000313" key="4">
    <source>
        <dbReference type="EMBL" id="KAJ5391424.1"/>
    </source>
</evidence>
<keyword evidence="1" id="KW-0479">Metal-binding</keyword>
<dbReference type="GeneID" id="81370531"/>
<proteinExistence type="predicted"/>
<dbReference type="InterPro" id="IPR036875">
    <property type="entry name" value="Znf_CCHC_sf"/>
</dbReference>
<feature type="domain" description="CCHC-type" evidence="3">
    <location>
        <begin position="31"/>
        <end position="46"/>
    </location>
</feature>
<dbReference type="Proteomes" id="UP001147747">
    <property type="component" value="Unassembled WGS sequence"/>
</dbReference>
<feature type="domain" description="CCHC-type" evidence="3">
    <location>
        <begin position="154"/>
        <end position="169"/>
    </location>
</feature>
<dbReference type="EMBL" id="JAPZBU010000008">
    <property type="protein sequence ID" value="KAJ5391424.1"/>
    <property type="molecule type" value="Genomic_DNA"/>
</dbReference>
<keyword evidence="5" id="KW-1185">Reference proteome</keyword>
<sequence>MSGWGQQYEEGDEDQGLKTIHGNFNEDGKTCRNCGEPDHFARNCPNQYGSGGGGGGGGGRACFNCGEEGHNKADCPQPRKSMGACYNCGEEGHSKSDCPQPRKSMGACYNCGEEGHSKNDCPEPRKAMGACYNCGEEGHSKNDCPQPRKATGACYNCGEEGHNKSECPQPRVFKGKCRICNQEGHPAATCPEKPVDICRNCKAEGHQSKDCKANRKFDLNQVADKLPEEAWAMMKDASDGKEIGDFKEALQIYAKACPDETFQTIGKKMLDEKFKIYLIALLTGSFNCRKNPPEDVISLIDLQGKLDRQYIVGFFYSDKPQRANLRERWPENPEDNLERLQNSGLPYDRQVMKCRNCGEMGHSSRGCKQEPVVFEKTEIKCNNCGELGHRVRDCTQPRKSRFGCRNCGSEEHEARECPEPRSADDVECRRCNEKGHFAKDCPNSAPREPRTCRNCGSTEHMARECDQPPNPDNMICRNCDGKGHAARDCPSPKTGAKSSATDVATVMGHTVRRCPEPEPEDNEAPDSHGKEGESREDYQAPDNHGYGEPQEYNNGGGYDEEGGRW</sequence>
<feature type="domain" description="CCHC-type" evidence="3">
    <location>
        <begin position="62"/>
        <end position="77"/>
    </location>
</feature>
<dbReference type="RefSeq" id="XP_056487102.1">
    <property type="nucleotide sequence ID" value="XM_056631551.1"/>
</dbReference>
<feature type="domain" description="CCHC-type" evidence="3">
    <location>
        <begin position="108"/>
        <end position="123"/>
    </location>
</feature>
<reference evidence="4" key="2">
    <citation type="journal article" date="2023" name="IMA Fungus">
        <title>Comparative genomic study of the Penicillium genus elucidates a diverse pangenome and 15 lateral gene transfer events.</title>
        <authorList>
            <person name="Petersen C."/>
            <person name="Sorensen T."/>
            <person name="Nielsen M.R."/>
            <person name="Sondergaard T.E."/>
            <person name="Sorensen J.L."/>
            <person name="Fitzpatrick D.A."/>
            <person name="Frisvad J.C."/>
            <person name="Nielsen K.L."/>
        </authorList>
    </citation>
    <scope>NUCLEOTIDE SEQUENCE</scope>
    <source>
        <strain evidence="4">IBT 29677</strain>
    </source>
</reference>
<dbReference type="SUPFAM" id="SSF57756">
    <property type="entry name" value="Retrovirus zinc finger-like domains"/>
    <property type="match status" value="7"/>
</dbReference>
<evidence type="ECO:0000259" key="3">
    <source>
        <dbReference type="PROSITE" id="PS50158"/>
    </source>
</evidence>
<keyword evidence="1" id="KW-0862">Zinc</keyword>
<feature type="region of interest" description="Disordered" evidence="2">
    <location>
        <begin position="509"/>
        <end position="565"/>
    </location>
</feature>
<feature type="domain" description="CCHC-type" evidence="3">
    <location>
        <begin position="452"/>
        <end position="467"/>
    </location>
</feature>
<protein>
    <submittedName>
        <fullName evidence="4">Zinc knuckle transcription factor (CnjB)</fullName>
    </submittedName>
</protein>
<dbReference type="Pfam" id="PF00098">
    <property type="entry name" value="zf-CCHC"/>
    <property type="match status" value="13"/>
</dbReference>
<feature type="region of interest" description="Disordered" evidence="2">
    <location>
        <begin position="1"/>
        <end position="21"/>
    </location>
</feature>
<dbReference type="Gene3D" id="4.10.60.10">
    <property type="entry name" value="Zinc finger, CCHC-type"/>
    <property type="match status" value="9"/>
</dbReference>
<dbReference type="OrthoDB" id="8026949at2759"/>
<feature type="domain" description="CCHC-type" evidence="3">
    <location>
        <begin position="380"/>
        <end position="396"/>
    </location>
</feature>
<comment type="caution">
    <text evidence="4">The sequence shown here is derived from an EMBL/GenBank/DDBJ whole genome shotgun (WGS) entry which is preliminary data.</text>
</comment>
<dbReference type="InterPro" id="IPR051714">
    <property type="entry name" value="Znf_CCHC_NABP"/>
</dbReference>
<keyword evidence="1" id="KW-0863">Zinc-finger</keyword>
<dbReference type="AlphaFoldDB" id="A0A9W9VY12"/>
<dbReference type="SMART" id="SM00343">
    <property type="entry name" value="ZnF_C2HC"/>
    <property type="match status" value="14"/>
</dbReference>
<accession>A0A9W9VY12</accession>
<gene>
    <name evidence="4" type="ORF">N7509_006914</name>
</gene>
<feature type="domain" description="CCHC-type" evidence="3">
    <location>
        <begin position="404"/>
        <end position="419"/>
    </location>
</feature>
<evidence type="ECO:0000313" key="5">
    <source>
        <dbReference type="Proteomes" id="UP001147747"/>
    </source>
</evidence>
<dbReference type="PANTHER" id="PTHR23002">
    <property type="entry name" value="ZINC FINGER CCHC DOMAIN CONTAINING PROTEIN"/>
    <property type="match status" value="1"/>
</dbReference>
<feature type="domain" description="CCHC-type" evidence="3">
    <location>
        <begin position="198"/>
        <end position="212"/>
    </location>
</feature>
<organism evidence="4 5">
    <name type="scientific">Penicillium cosmopolitanum</name>
    <dbReference type="NCBI Taxonomy" id="1131564"/>
    <lineage>
        <taxon>Eukaryota</taxon>
        <taxon>Fungi</taxon>
        <taxon>Dikarya</taxon>
        <taxon>Ascomycota</taxon>
        <taxon>Pezizomycotina</taxon>
        <taxon>Eurotiomycetes</taxon>
        <taxon>Eurotiomycetidae</taxon>
        <taxon>Eurotiales</taxon>
        <taxon>Aspergillaceae</taxon>
        <taxon>Penicillium</taxon>
    </lineage>
</organism>
<feature type="domain" description="CCHC-type" evidence="3">
    <location>
        <begin position="85"/>
        <end position="100"/>
    </location>
</feature>
<feature type="domain" description="CCHC-type" evidence="3">
    <location>
        <begin position="428"/>
        <end position="443"/>
    </location>
</feature>
<evidence type="ECO:0000256" key="1">
    <source>
        <dbReference type="PROSITE-ProRule" id="PRU00047"/>
    </source>
</evidence>
<dbReference type="GO" id="GO:0008270">
    <property type="term" value="F:zinc ion binding"/>
    <property type="evidence" value="ECO:0007669"/>
    <property type="project" value="UniProtKB-KW"/>
</dbReference>
<name>A0A9W9VY12_9EURO</name>
<feature type="domain" description="CCHC-type" evidence="3">
    <location>
        <begin position="476"/>
        <end position="491"/>
    </location>
</feature>
<feature type="compositionally biased region" description="Basic and acidic residues" evidence="2">
    <location>
        <begin position="525"/>
        <end position="538"/>
    </location>
</feature>
<evidence type="ECO:0000256" key="2">
    <source>
        <dbReference type="SAM" id="MobiDB-lite"/>
    </source>
</evidence>
<dbReference type="GO" id="GO:0003676">
    <property type="term" value="F:nucleic acid binding"/>
    <property type="evidence" value="ECO:0007669"/>
    <property type="project" value="InterPro"/>
</dbReference>
<dbReference type="PROSITE" id="PS50158">
    <property type="entry name" value="ZF_CCHC"/>
    <property type="match status" value="13"/>
</dbReference>
<dbReference type="InterPro" id="IPR001878">
    <property type="entry name" value="Znf_CCHC"/>
</dbReference>
<reference evidence="4" key="1">
    <citation type="submission" date="2022-12" db="EMBL/GenBank/DDBJ databases">
        <authorList>
            <person name="Petersen C."/>
        </authorList>
    </citation>
    <scope>NUCLEOTIDE SEQUENCE</scope>
    <source>
        <strain evidence="4">IBT 29677</strain>
    </source>
</reference>
<feature type="domain" description="CCHC-type" evidence="3">
    <location>
        <begin position="353"/>
        <end position="369"/>
    </location>
</feature>